<dbReference type="GeneID" id="37081167"/>
<gene>
    <name evidence="2" type="ORF">BP01DRAFT_54730</name>
</gene>
<evidence type="ECO:0000256" key="1">
    <source>
        <dbReference type="SAM" id="Phobius"/>
    </source>
</evidence>
<keyword evidence="1" id="KW-0472">Membrane</keyword>
<dbReference type="RefSeq" id="XP_025431117.1">
    <property type="nucleotide sequence ID" value="XM_025579938.1"/>
</dbReference>
<name>A0A318ZCS5_9EURO</name>
<dbReference type="AlphaFoldDB" id="A0A318ZCS5"/>
<reference evidence="2 3" key="1">
    <citation type="submission" date="2016-12" db="EMBL/GenBank/DDBJ databases">
        <title>The genomes of Aspergillus section Nigri reveals drivers in fungal speciation.</title>
        <authorList>
            <consortium name="DOE Joint Genome Institute"/>
            <person name="Vesth T.C."/>
            <person name="Nybo J."/>
            <person name="Theobald S."/>
            <person name="Brandl J."/>
            <person name="Frisvad J.C."/>
            <person name="Nielsen K.F."/>
            <person name="Lyhne E.K."/>
            <person name="Kogle M.E."/>
            <person name="Kuo A."/>
            <person name="Riley R."/>
            <person name="Clum A."/>
            <person name="Nolan M."/>
            <person name="Lipzen A."/>
            <person name="Salamov A."/>
            <person name="Henrissat B."/>
            <person name="Wiebenga A."/>
            <person name="De Vries R.P."/>
            <person name="Grigoriev I.V."/>
            <person name="Mortensen U.H."/>
            <person name="Andersen M.R."/>
            <person name="Baker S.E."/>
        </authorList>
    </citation>
    <scope>NUCLEOTIDE SEQUENCE [LARGE SCALE GENOMIC DNA]</scope>
    <source>
        <strain evidence="2 3">JOP 1030-1</strain>
    </source>
</reference>
<evidence type="ECO:0000313" key="3">
    <source>
        <dbReference type="Proteomes" id="UP000248349"/>
    </source>
</evidence>
<keyword evidence="1" id="KW-1133">Transmembrane helix</keyword>
<accession>A0A318ZCS5</accession>
<feature type="transmembrane region" description="Helical" evidence="1">
    <location>
        <begin position="44"/>
        <end position="66"/>
    </location>
</feature>
<organism evidence="2 3">
    <name type="scientific">Aspergillus saccharolyticus JOP 1030-1</name>
    <dbReference type="NCBI Taxonomy" id="1450539"/>
    <lineage>
        <taxon>Eukaryota</taxon>
        <taxon>Fungi</taxon>
        <taxon>Dikarya</taxon>
        <taxon>Ascomycota</taxon>
        <taxon>Pezizomycotina</taxon>
        <taxon>Eurotiomycetes</taxon>
        <taxon>Eurotiomycetidae</taxon>
        <taxon>Eurotiales</taxon>
        <taxon>Aspergillaceae</taxon>
        <taxon>Aspergillus</taxon>
        <taxon>Aspergillus subgen. Circumdati</taxon>
    </lineage>
</organism>
<sequence>MDDTVDLVYPRRDGVSPIRSAAILMRIRTKLFHAVNTLLWVSELLVASVELCSGWSSLGFLLLLLLRPNIAAGFTLREDSLALGSLPFYDASGYPNRGEPSHLFHNRSHDFLPSIICADMDRGMNCRSTQNEAGRKFLDVRLQTIREGNMHNLSSRG</sequence>
<proteinExistence type="predicted"/>
<protein>
    <submittedName>
        <fullName evidence="2">Uncharacterized protein</fullName>
    </submittedName>
</protein>
<dbReference type="EMBL" id="KZ821233">
    <property type="protein sequence ID" value="PYH45135.1"/>
    <property type="molecule type" value="Genomic_DNA"/>
</dbReference>
<dbReference type="Proteomes" id="UP000248349">
    <property type="component" value="Unassembled WGS sequence"/>
</dbReference>
<keyword evidence="1" id="KW-0812">Transmembrane</keyword>
<evidence type="ECO:0000313" key="2">
    <source>
        <dbReference type="EMBL" id="PYH45135.1"/>
    </source>
</evidence>
<keyword evidence="3" id="KW-1185">Reference proteome</keyword>